<feature type="compositionally biased region" description="Basic residues" evidence="1">
    <location>
        <begin position="73"/>
        <end position="91"/>
    </location>
</feature>
<feature type="compositionally biased region" description="Low complexity" evidence="1">
    <location>
        <begin position="106"/>
        <end position="115"/>
    </location>
</feature>
<feature type="region of interest" description="Disordered" evidence="1">
    <location>
        <begin position="1"/>
        <end position="124"/>
    </location>
</feature>
<sequence length="137" mass="15415">ACCHRHARAALQRRAPHPQPGALRRGEPRAVRQVQQPQLARAQLPARGVGARAGGRPQRVRHGPGAAQARGRGGVRRPGRPPQLQRRRRFHARDQPHRREHRRRLLAGARAARVARGPHEASTLGNREQLCRIRRIV</sequence>
<protein>
    <submittedName>
        <fullName evidence="2">6-pyruvoyl tetrahydrobiopterin synthase</fullName>
        <ecNumber evidence="2">4.2.3.12</ecNumber>
    </submittedName>
</protein>
<feature type="compositionally biased region" description="Low complexity" evidence="1">
    <location>
        <begin position="31"/>
        <end position="70"/>
    </location>
</feature>
<evidence type="ECO:0000313" key="2">
    <source>
        <dbReference type="EMBL" id="CAA9344987.1"/>
    </source>
</evidence>
<dbReference type="GO" id="GO:0003874">
    <property type="term" value="F:6-pyruvoyltetrahydropterin synthase activity"/>
    <property type="evidence" value="ECO:0007669"/>
    <property type="project" value="UniProtKB-EC"/>
</dbReference>
<proteinExistence type="predicted"/>
<name>A0A6J4LYK7_9BACT</name>
<dbReference type="AlphaFoldDB" id="A0A6J4LYK7"/>
<accession>A0A6J4LYK7</accession>
<feature type="non-terminal residue" evidence="2">
    <location>
        <position position="1"/>
    </location>
</feature>
<keyword evidence="2" id="KW-0456">Lyase</keyword>
<feature type="non-terminal residue" evidence="2">
    <location>
        <position position="137"/>
    </location>
</feature>
<organism evidence="2">
    <name type="scientific">uncultured Gemmatimonadaceae bacterium</name>
    <dbReference type="NCBI Taxonomy" id="246130"/>
    <lineage>
        <taxon>Bacteria</taxon>
        <taxon>Pseudomonadati</taxon>
        <taxon>Gemmatimonadota</taxon>
        <taxon>Gemmatimonadia</taxon>
        <taxon>Gemmatimonadales</taxon>
        <taxon>Gemmatimonadaceae</taxon>
        <taxon>environmental samples</taxon>
    </lineage>
</organism>
<gene>
    <name evidence="2" type="ORF">AVDCRST_MAG40-2594</name>
</gene>
<reference evidence="2" key="1">
    <citation type="submission" date="2020-02" db="EMBL/GenBank/DDBJ databases">
        <authorList>
            <person name="Meier V. D."/>
        </authorList>
    </citation>
    <scope>NUCLEOTIDE SEQUENCE</scope>
    <source>
        <strain evidence="2">AVDCRST_MAG40</strain>
    </source>
</reference>
<dbReference type="EMBL" id="CADCTX010000734">
    <property type="protein sequence ID" value="CAA9344987.1"/>
    <property type="molecule type" value="Genomic_DNA"/>
</dbReference>
<dbReference type="EC" id="4.2.3.12" evidence="2"/>
<evidence type="ECO:0000256" key="1">
    <source>
        <dbReference type="SAM" id="MobiDB-lite"/>
    </source>
</evidence>